<evidence type="ECO:0000256" key="2">
    <source>
        <dbReference type="SAM" id="Phobius"/>
    </source>
</evidence>
<feature type="signal peptide" evidence="3">
    <location>
        <begin position="1"/>
        <end position="16"/>
    </location>
</feature>
<evidence type="ECO:0000259" key="4">
    <source>
        <dbReference type="Pfam" id="PF11847"/>
    </source>
</evidence>
<feature type="transmembrane region" description="Helical" evidence="2">
    <location>
        <begin position="1413"/>
        <end position="1441"/>
    </location>
</feature>
<dbReference type="Proteomes" id="UP001059836">
    <property type="component" value="Chromosome"/>
</dbReference>
<dbReference type="Pfam" id="PF11847">
    <property type="entry name" value="GT-C_AftD"/>
    <property type="match status" value="1"/>
</dbReference>
<accession>A0ABX6IR71</accession>
<reference evidence="6" key="1">
    <citation type="journal article" date="2021" name="Nat. Microbiol.">
        <title>Cocultivation of an ultrasmall environmental parasitic bacterium with lytic ability against bacteria associated with wastewater foams.</title>
        <authorList>
            <person name="Batinovic S."/>
            <person name="Rose J.J.A."/>
            <person name="Ratcliffe J."/>
            <person name="Seviour R.J."/>
            <person name="Petrovski S."/>
        </authorList>
    </citation>
    <scope>NUCLEOTIDE SEQUENCE</scope>
    <source>
        <strain evidence="6">CON9</strain>
    </source>
</reference>
<keyword evidence="2" id="KW-0472">Membrane</keyword>
<feature type="transmembrane region" description="Helical" evidence="2">
    <location>
        <begin position="351"/>
        <end position="368"/>
    </location>
</feature>
<name>A0ABX6IR71_9ACTN</name>
<feature type="transmembrane region" description="Helical" evidence="2">
    <location>
        <begin position="206"/>
        <end position="228"/>
    </location>
</feature>
<dbReference type="InterPro" id="IPR021798">
    <property type="entry name" value="AftD_N"/>
</dbReference>
<dbReference type="InterPro" id="IPR056997">
    <property type="entry name" value="CBM_AftD"/>
</dbReference>
<feature type="compositionally biased region" description="Basic and acidic residues" evidence="1">
    <location>
        <begin position="1058"/>
        <end position="1073"/>
    </location>
</feature>
<organism evidence="6 7">
    <name type="scientific">Gordonia pseudamarae</name>
    <dbReference type="NCBI Taxonomy" id="2831662"/>
    <lineage>
        <taxon>Bacteria</taxon>
        <taxon>Bacillati</taxon>
        <taxon>Actinomycetota</taxon>
        <taxon>Actinomycetes</taxon>
        <taxon>Mycobacteriales</taxon>
        <taxon>Gordoniaceae</taxon>
        <taxon>Gordonia</taxon>
    </lineage>
</organism>
<keyword evidence="2" id="KW-0812">Transmembrane</keyword>
<sequence>MLVAALCALVVSFAQAPGRISADTKLDLTADPLGFLGRAAHLWTPDASMGQVQNQAYGYFFPHGAFFAVGDLAHIPPWITQRLWWALLLTIGFVGIVRLAEVLRAGSPASRIIAATVFVLSPRVLTTVGSISSETLPMMLAPWVLIPVIRALDRDTGPLWRQGFLSAVAVALMGAVNAVATLAALAVAMLWWLLTVRRAGRRAIAFAGWWALGLALACAWWVVPLLMLSQVSPPFLDFIESSRTTTQWSSLTEVLRGTSAWTPFVSPERVAGAVLVTQPAAVLATGVLVAAGLAGLTMRAMPGRGRLITILLTGLLVMCVGYAGALGSPIAEPVREFLDGAGAPLRNIHKFEPFIRIPVVLGIAHLLARVPLTDPRAFLRPAMSRGAAAALVVAVAVAGSGSLMWTGQLTPADTYRSMPSYWSQTAAWLEQHSSTALNSSGGSRPPLRSLVVPGAPFADQVWGLTRDEPLQALSETPWAVRDAIPLVPPGAIRAMDSVQRQIASGRGSPGLAATLAAQGIGFVVLRADLDPDTSRSARPLVAAQALDDSPGLSVAARFGPLIGPATVDGVVRDNGLRPTLPAITIYAVDDAARTGGTGPVLVEAASVPRVAGGPEALATINAQRIRAGLPALGPTVLDVDARRFDAEHPDTPLPAAPRIATDTPADREVDFGRVDDHSSAIRATDDPRRTQNAAADYPAWDGVTDGDLVRAQWLLDNQPGQVRITSSGSAADATQPGQTSPASSTAAAFDAKPSTAWVSSGLESAAGKWMRLTFTRPRAALSLTLTTARAIGPDVDTIVVTTNNGSSVAQGISPGKPFTVTLPGGNTSWIEIRASHTTTGRAGNQFALGEVALTDLTTGTPLAIRQRVILPAMPPDSDVARWVLTQELTGRPSCVRDTSATDELFRCASGLGLTPETPGVFTRALSVPSDTAVSPTVTLVPTPGDGLRALLYRPGTVVAEGPSDVTDPRGTAQAAVDGDPATTWTAPEEGARTDDDDNDDQDDQAGVDSDGGGNDGSDDTAGPDKDPDSTSRTGNTGGYGDATQTSGGQASGDEDSGEKDSGEKDSSRKESTEKSSGPTLTIRLPRVQRVDRLRIVTPDTYPAAPTEVSVNLGGRWLTREVAGDGTVTLTGDRTDRIRLRINKSTDIVDVNSLGFAKRAPAGIAEVEISPRPAGRPFDPDRVITVGCGDGIGITVAGRVIGLSLRTTAGALRNGNPVTAHPCGSAPIPLSAGEQELSVNPGSAFSVLDVELATAQQVSAPSTTLPAVGRWSSTHRIVDVVEASADRILTVAESTNPGWRATVDTADGTTTLHPITVNGWQQGWVVPAHLSGPVTLRYTLDTPYRGILAVGLFLVAVLLALAWLPPLLARSGNARRDPDVAGTDPGRDGEAPDEPADIPDGTAPRARMPRWQPVLAALPALGGIWLLTGWWGLGIGCAAAILTYRSTPAARVVAVFVAMLAAVLALAAGPWHSPTGYAGDDWWTQLAALLAIAMLVWSAVLTRTPPAAGTPDGR</sequence>
<feature type="compositionally biased region" description="Polar residues" evidence="1">
    <location>
        <begin position="735"/>
        <end position="745"/>
    </location>
</feature>
<dbReference type="EMBL" id="CP045809">
    <property type="protein sequence ID" value="QHN37724.1"/>
    <property type="molecule type" value="Genomic_DNA"/>
</dbReference>
<dbReference type="Pfam" id="PF24607">
    <property type="entry name" value="CBM_AftD"/>
    <property type="match status" value="2"/>
</dbReference>
<feature type="compositionally biased region" description="Acidic residues" evidence="1">
    <location>
        <begin position="994"/>
        <end position="1005"/>
    </location>
</feature>
<feature type="transmembrane region" description="Helical" evidence="2">
    <location>
        <begin position="388"/>
        <end position="407"/>
    </location>
</feature>
<feature type="transmembrane region" description="Helical" evidence="2">
    <location>
        <begin position="1345"/>
        <end position="1367"/>
    </location>
</feature>
<feature type="transmembrane region" description="Helical" evidence="2">
    <location>
        <begin position="270"/>
        <end position="296"/>
    </location>
</feature>
<protein>
    <submittedName>
        <fullName evidence="6">DUF3367 domain-containing protein</fullName>
    </submittedName>
</protein>
<feature type="transmembrane region" description="Helical" evidence="2">
    <location>
        <begin position="1481"/>
        <end position="1499"/>
    </location>
</feature>
<feature type="transmembrane region" description="Helical" evidence="2">
    <location>
        <begin position="164"/>
        <end position="194"/>
    </location>
</feature>
<evidence type="ECO:0000259" key="5">
    <source>
        <dbReference type="Pfam" id="PF24607"/>
    </source>
</evidence>
<proteinExistence type="predicted"/>
<feature type="domain" description="Arabinofuranosyltransferase D third carbohydrate binding module" evidence="5">
    <location>
        <begin position="1069"/>
        <end position="1171"/>
    </location>
</feature>
<evidence type="ECO:0000256" key="1">
    <source>
        <dbReference type="SAM" id="MobiDB-lite"/>
    </source>
</evidence>
<feature type="region of interest" description="Disordered" evidence="1">
    <location>
        <begin position="722"/>
        <end position="745"/>
    </location>
</feature>
<feature type="region of interest" description="Disordered" evidence="1">
    <location>
        <begin position="958"/>
        <end position="1082"/>
    </location>
</feature>
<feature type="compositionally biased region" description="Basic and acidic residues" evidence="1">
    <location>
        <begin position="675"/>
        <end position="689"/>
    </location>
</feature>
<feature type="transmembrane region" description="Helical" evidence="2">
    <location>
        <begin position="1447"/>
        <end position="1469"/>
    </location>
</feature>
<feature type="transmembrane region" description="Helical" evidence="2">
    <location>
        <begin position="112"/>
        <end position="132"/>
    </location>
</feature>
<evidence type="ECO:0000256" key="3">
    <source>
        <dbReference type="SAM" id="SignalP"/>
    </source>
</evidence>
<keyword evidence="2" id="KW-1133">Transmembrane helix</keyword>
<gene>
    <name evidence="6" type="ORF">GII31_19970</name>
</gene>
<feature type="domain" description="Arabinofuranosyltransferase D third carbohydrate binding module" evidence="5">
    <location>
        <begin position="954"/>
        <end position="993"/>
    </location>
</feature>
<feature type="compositionally biased region" description="Basic and acidic residues" evidence="1">
    <location>
        <begin position="1373"/>
        <end position="1389"/>
    </location>
</feature>
<feature type="transmembrane region" description="Helical" evidence="2">
    <location>
        <begin position="83"/>
        <end position="100"/>
    </location>
</feature>
<evidence type="ECO:0000313" key="6">
    <source>
        <dbReference type="EMBL" id="QHN37724.1"/>
    </source>
</evidence>
<keyword evidence="7" id="KW-1185">Reference proteome</keyword>
<feature type="chain" id="PRO_5046404930" evidence="3">
    <location>
        <begin position="17"/>
        <end position="1513"/>
    </location>
</feature>
<evidence type="ECO:0000313" key="7">
    <source>
        <dbReference type="Proteomes" id="UP001059836"/>
    </source>
</evidence>
<feature type="region of interest" description="Disordered" evidence="1">
    <location>
        <begin position="675"/>
        <end position="696"/>
    </location>
</feature>
<keyword evidence="3" id="KW-0732">Signal</keyword>
<feature type="domain" description="Alpha-(1-&gt;3)-arabinofuranosyltransferase N-terminal GT-C" evidence="4">
    <location>
        <begin position="8"/>
        <end position="694"/>
    </location>
</feature>
<feature type="transmembrane region" description="Helical" evidence="2">
    <location>
        <begin position="308"/>
        <end position="331"/>
    </location>
</feature>
<feature type="region of interest" description="Disordered" evidence="1">
    <location>
        <begin position="1373"/>
        <end position="1404"/>
    </location>
</feature>